<evidence type="ECO:0000256" key="3">
    <source>
        <dbReference type="PROSITE-ProRule" id="PRU00103"/>
    </source>
</evidence>
<reference evidence="5 6" key="2">
    <citation type="submission" date="2018-11" db="EMBL/GenBank/DDBJ databases">
        <authorList>
            <consortium name="Pathogen Informatics"/>
        </authorList>
    </citation>
    <scope>NUCLEOTIDE SEQUENCE [LARGE SCALE GENOMIC DNA]</scope>
</reference>
<dbReference type="Proteomes" id="UP000271098">
    <property type="component" value="Unassembled WGS sequence"/>
</dbReference>
<dbReference type="GO" id="GO:0045324">
    <property type="term" value="P:late endosome to vacuole transport"/>
    <property type="evidence" value="ECO:0007669"/>
    <property type="project" value="InterPro"/>
</dbReference>
<dbReference type="GO" id="GO:0071561">
    <property type="term" value="C:nucleus-vacuole junction"/>
    <property type="evidence" value="ECO:0007669"/>
    <property type="project" value="TreeGrafter"/>
</dbReference>
<sequence>MSAFRPKYVQTSVSLEEPQTFITMDSDDVIAKLASDLDLIMEKLSEKPLVDGKPIDQTPVALLVVALITSNMRALKSQTTKFEAMKLLHKFVPIMGASVVADRILPYMVDMLSDSMVQVRCEAIYSITTLLSSFREIPHNETRLFIDYLFPILKNMSSDKHFLVRMTLAQNLGDLAETSFRFMHEGSQNLTEDLLGGSVAEMDDKEREAKLAKQEMKALHEAVIEIFVNLCGSDNTVKVFFLHPHNRI</sequence>
<reference evidence="7" key="1">
    <citation type="submission" date="2016-06" db="UniProtKB">
        <authorList>
            <consortium name="WormBaseParasite"/>
        </authorList>
    </citation>
    <scope>IDENTIFICATION</scope>
</reference>
<dbReference type="InterPro" id="IPR021133">
    <property type="entry name" value="HEAT_type_2"/>
</dbReference>
<accession>A0A183ENK2</accession>
<evidence type="ECO:0000259" key="4">
    <source>
        <dbReference type="Pfam" id="PF22956"/>
    </source>
</evidence>
<dbReference type="SUPFAM" id="SSF48371">
    <property type="entry name" value="ARM repeat"/>
    <property type="match status" value="1"/>
</dbReference>
<name>A0A183ENK2_9BILA</name>
<dbReference type="GO" id="GO:0034272">
    <property type="term" value="C:phosphatidylinositol 3-kinase complex, class III, type II"/>
    <property type="evidence" value="ECO:0007669"/>
    <property type="project" value="TreeGrafter"/>
</dbReference>
<dbReference type="Gene3D" id="1.25.10.10">
    <property type="entry name" value="Leucine-rich Repeat Variant"/>
    <property type="match status" value="1"/>
</dbReference>
<dbReference type="InterPro" id="IPR045162">
    <property type="entry name" value="Vps15-like"/>
</dbReference>
<dbReference type="EMBL" id="UYRT01095334">
    <property type="protein sequence ID" value="VDN40190.1"/>
    <property type="molecule type" value="Genomic_DNA"/>
</dbReference>
<dbReference type="GO" id="GO:0006623">
    <property type="term" value="P:protein targeting to vacuole"/>
    <property type="evidence" value="ECO:0007669"/>
    <property type="project" value="TreeGrafter"/>
</dbReference>
<gene>
    <name evidence="5" type="ORF">GPUH_LOCUS22543</name>
</gene>
<evidence type="ECO:0000313" key="5">
    <source>
        <dbReference type="EMBL" id="VDN40190.1"/>
    </source>
</evidence>
<dbReference type="WBParaSite" id="GPUH_0002257001-mRNA-1">
    <property type="protein sequence ID" value="GPUH_0002257001-mRNA-1"/>
    <property type="gene ID" value="GPUH_0002257001"/>
</dbReference>
<dbReference type="GO" id="GO:0034271">
    <property type="term" value="C:phosphatidylinositol 3-kinase complex, class III, type I"/>
    <property type="evidence" value="ECO:0007669"/>
    <property type="project" value="TreeGrafter"/>
</dbReference>
<proteinExistence type="predicted"/>
<keyword evidence="1" id="KW-0808">Transferase</keyword>
<feature type="repeat" description="HEAT" evidence="3">
    <location>
        <begin position="149"/>
        <end position="178"/>
    </location>
</feature>
<protein>
    <submittedName>
        <fullName evidence="7">TIP120 domain-containing protein</fullName>
    </submittedName>
</protein>
<keyword evidence="1" id="KW-0418">Kinase</keyword>
<dbReference type="GO" id="GO:0016236">
    <property type="term" value="P:macroautophagy"/>
    <property type="evidence" value="ECO:0007669"/>
    <property type="project" value="InterPro"/>
</dbReference>
<dbReference type="GO" id="GO:0004674">
    <property type="term" value="F:protein serine/threonine kinase activity"/>
    <property type="evidence" value="ECO:0007669"/>
    <property type="project" value="UniProtKB-KW"/>
</dbReference>
<dbReference type="Pfam" id="PF22956">
    <property type="entry name" value="VPS15-like_hel"/>
    <property type="match status" value="1"/>
</dbReference>
<evidence type="ECO:0000313" key="7">
    <source>
        <dbReference type="WBParaSite" id="GPUH_0002257001-mRNA-1"/>
    </source>
</evidence>
<dbReference type="InterPro" id="IPR055231">
    <property type="entry name" value="2AA_helical"/>
</dbReference>
<dbReference type="InterPro" id="IPR016024">
    <property type="entry name" value="ARM-type_fold"/>
</dbReference>
<feature type="domain" description="Phosphatase 2A Regulatory Subunit A helical" evidence="4">
    <location>
        <begin position="65"/>
        <end position="243"/>
    </location>
</feature>
<keyword evidence="1" id="KW-0723">Serine/threonine-protein kinase</keyword>
<dbReference type="AlphaFoldDB" id="A0A183ENK2"/>
<dbReference type="PROSITE" id="PS50077">
    <property type="entry name" value="HEAT_REPEAT"/>
    <property type="match status" value="1"/>
</dbReference>
<organism evidence="7">
    <name type="scientific">Gongylonema pulchrum</name>
    <dbReference type="NCBI Taxonomy" id="637853"/>
    <lineage>
        <taxon>Eukaryota</taxon>
        <taxon>Metazoa</taxon>
        <taxon>Ecdysozoa</taxon>
        <taxon>Nematoda</taxon>
        <taxon>Chromadorea</taxon>
        <taxon>Rhabditida</taxon>
        <taxon>Spirurina</taxon>
        <taxon>Spiruromorpha</taxon>
        <taxon>Spiruroidea</taxon>
        <taxon>Gongylonematidae</taxon>
        <taxon>Gongylonema</taxon>
    </lineage>
</organism>
<dbReference type="GO" id="GO:0005770">
    <property type="term" value="C:late endosome"/>
    <property type="evidence" value="ECO:0007669"/>
    <property type="project" value="TreeGrafter"/>
</dbReference>
<dbReference type="PANTHER" id="PTHR17583:SF0">
    <property type="entry name" value="PHOSPHOINOSITIDE 3-KINASE REGULATORY SUBUNIT 4"/>
    <property type="match status" value="1"/>
</dbReference>
<evidence type="ECO:0000313" key="6">
    <source>
        <dbReference type="Proteomes" id="UP000271098"/>
    </source>
</evidence>
<dbReference type="InterPro" id="IPR011989">
    <property type="entry name" value="ARM-like"/>
</dbReference>
<dbReference type="PANTHER" id="PTHR17583">
    <property type="entry name" value="PHOSPHOINOSITIDE 3-KINASE REGULATORY SUBUNIT 4"/>
    <property type="match status" value="1"/>
</dbReference>
<dbReference type="OrthoDB" id="242910at2759"/>
<evidence type="ECO:0000256" key="1">
    <source>
        <dbReference type="ARBA" id="ARBA00022527"/>
    </source>
</evidence>
<keyword evidence="2" id="KW-0677">Repeat</keyword>
<evidence type="ECO:0000256" key="2">
    <source>
        <dbReference type="ARBA" id="ARBA00022737"/>
    </source>
</evidence>
<keyword evidence="6" id="KW-1185">Reference proteome</keyword>